<name>A0A3N4PPY7_9BACT</name>
<keyword evidence="2" id="KW-1185">Reference proteome</keyword>
<accession>A0A3N4PPY7</accession>
<dbReference type="InterPro" id="IPR045538">
    <property type="entry name" value="CIS_TMP"/>
</dbReference>
<organism evidence="1 2">
    <name type="scientific">Chitinophaga lutea</name>
    <dbReference type="NCBI Taxonomy" id="2488634"/>
    <lineage>
        <taxon>Bacteria</taxon>
        <taxon>Pseudomonadati</taxon>
        <taxon>Bacteroidota</taxon>
        <taxon>Chitinophagia</taxon>
        <taxon>Chitinophagales</taxon>
        <taxon>Chitinophagaceae</taxon>
        <taxon>Chitinophaga</taxon>
    </lineage>
</organism>
<dbReference type="AlphaFoldDB" id="A0A3N4PPY7"/>
<protein>
    <submittedName>
        <fullName evidence="1">Uncharacterized protein</fullName>
    </submittedName>
</protein>
<comment type="caution">
    <text evidence="1">The sequence shown here is derived from an EMBL/GenBank/DDBJ whole genome shotgun (WGS) entry which is preliminary data.</text>
</comment>
<proteinExistence type="predicted"/>
<evidence type="ECO:0000313" key="1">
    <source>
        <dbReference type="EMBL" id="RPE09828.1"/>
    </source>
</evidence>
<sequence>MDEIYQYAWFFFMQYGLIPWWMQQETPATLEENIIGAVQRHEALCRHKWAKAWAANRLNIQRWVQQCSSATQQAVLRAVFGDAAGKAAIAAEGGLLQRFSEQAATAQNHLRCIYWDALFGALMAGGGPLRLKDRIREKWRNWMQADITISSSKLLDGISFPEVLQGFPAPVPRKIITPPASSPNLDIDEPLQVKQAGLVLLQHQLPSLFGRLNWLEPAAALQRDFHARALHLLEFMAGGAEQTPEYNMALHKLLCGLPLDAPVEKDVQLTAAEKQCALTSLDEAAALYGMHRDGLRSGWLQREGRLQYSHDAWRLQINRQTAGNPPGSDPVRLPWMRQLLTVQWTP</sequence>
<dbReference type="Pfam" id="PF19268">
    <property type="entry name" value="CIS_TMP"/>
    <property type="match status" value="1"/>
</dbReference>
<dbReference type="Proteomes" id="UP000278351">
    <property type="component" value="Unassembled WGS sequence"/>
</dbReference>
<gene>
    <name evidence="1" type="ORF">EGT74_22965</name>
</gene>
<dbReference type="EMBL" id="RPDH01000002">
    <property type="protein sequence ID" value="RPE09828.1"/>
    <property type="molecule type" value="Genomic_DNA"/>
</dbReference>
<evidence type="ECO:0000313" key="2">
    <source>
        <dbReference type="Proteomes" id="UP000278351"/>
    </source>
</evidence>
<reference evidence="1 2" key="1">
    <citation type="submission" date="2018-11" db="EMBL/GenBank/DDBJ databases">
        <title>Chitinophaga lutea sp.nov., isolate from arsenic contaminated soil.</title>
        <authorList>
            <person name="Zong Y."/>
        </authorList>
    </citation>
    <scope>NUCLEOTIDE SEQUENCE [LARGE SCALE GENOMIC DNA]</scope>
    <source>
        <strain evidence="1 2">ZY74</strain>
    </source>
</reference>